<dbReference type="SUPFAM" id="SSF54236">
    <property type="entry name" value="Ubiquitin-like"/>
    <property type="match status" value="1"/>
</dbReference>
<dbReference type="InterPro" id="IPR000626">
    <property type="entry name" value="Ubiquitin-like_dom"/>
</dbReference>
<reference evidence="3" key="1">
    <citation type="journal article" date="2015" name="Nature">
        <title>Complex archaea that bridge the gap between prokaryotes and eukaryotes.</title>
        <authorList>
            <person name="Spang A."/>
            <person name="Saw J.H."/>
            <person name="Jorgensen S.L."/>
            <person name="Zaremba-Niedzwiedzka K."/>
            <person name="Martijn J."/>
            <person name="Lind A.E."/>
            <person name="van Eijk R."/>
            <person name="Schleper C."/>
            <person name="Guy L."/>
            <person name="Ettema T.J."/>
        </authorList>
    </citation>
    <scope>NUCLEOTIDE SEQUENCE</scope>
</reference>
<organism evidence="3">
    <name type="scientific">marine sediment metagenome</name>
    <dbReference type="NCBI Taxonomy" id="412755"/>
    <lineage>
        <taxon>unclassified sequences</taxon>
        <taxon>metagenomes</taxon>
        <taxon>ecological metagenomes</taxon>
    </lineage>
</organism>
<evidence type="ECO:0000313" key="3">
    <source>
        <dbReference type="EMBL" id="KKL77574.1"/>
    </source>
</evidence>
<feature type="region of interest" description="Disordered" evidence="1">
    <location>
        <begin position="1"/>
        <end position="41"/>
    </location>
</feature>
<evidence type="ECO:0000256" key="1">
    <source>
        <dbReference type="SAM" id="MobiDB-lite"/>
    </source>
</evidence>
<accession>A0A0F9EU72</accession>
<dbReference type="EMBL" id="LAZR01023713">
    <property type="protein sequence ID" value="KKL77574.1"/>
    <property type="molecule type" value="Genomic_DNA"/>
</dbReference>
<gene>
    <name evidence="3" type="ORF">LCGC14_2033540</name>
</gene>
<evidence type="ECO:0000259" key="2">
    <source>
        <dbReference type="PROSITE" id="PS50053"/>
    </source>
</evidence>
<name>A0A0F9EU72_9ZZZZ</name>
<sequence>MGFDNEEDEGLEFDEDLEEDLDDGEDETHSDIPTRDINSKTPAQRVITEGKKISVYFMSTIGPGEKKQKLLIKTGNNVGDIKETVANLFGLHPTDFHLSIGGITMDEGSVLSDYNVADGDDILLIPASIAGKL</sequence>
<dbReference type="AlphaFoldDB" id="A0A0F9EU72"/>
<comment type="caution">
    <text evidence="3">The sequence shown here is derived from an EMBL/GenBank/DDBJ whole genome shotgun (WGS) entry which is preliminary data.</text>
</comment>
<proteinExistence type="predicted"/>
<dbReference type="PROSITE" id="PS50053">
    <property type="entry name" value="UBIQUITIN_2"/>
    <property type="match status" value="1"/>
</dbReference>
<protein>
    <recommendedName>
        <fullName evidence="2">Ubiquitin-like domain-containing protein</fullName>
    </recommendedName>
</protein>
<dbReference type="InterPro" id="IPR029071">
    <property type="entry name" value="Ubiquitin-like_domsf"/>
</dbReference>
<feature type="compositionally biased region" description="Basic and acidic residues" evidence="1">
    <location>
        <begin position="27"/>
        <end position="38"/>
    </location>
</feature>
<feature type="domain" description="Ubiquitin-like" evidence="2">
    <location>
        <begin position="53"/>
        <end position="131"/>
    </location>
</feature>
<feature type="compositionally biased region" description="Acidic residues" evidence="1">
    <location>
        <begin position="1"/>
        <end position="26"/>
    </location>
</feature>
<dbReference type="Gene3D" id="3.10.20.90">
    <property type="entry name" value="Phosphatidylinositol 3-kinase Catalytic Subunit, Chain A, domain 1"/>
    <property type="match status" value="1"/>
</dbReference>
<dbReference type="CDD" id="cd17039">
    <property type="entry name" value="Ubl_ubiquitin_like"/>
    <property type="match status" value="1"/>
</dbReference>